<evidence type="ECO:0000256" key="1">
    <source>
        <dbReference type="ARBA" id="ARBA00006484"/>
    </source>
</evidence>
<sequence>MGSLEDRSALVTGASKSIGRGIAEAFAREGADVVVNYHSDEEAAEETVETIEDDGGTAIAVQADVSDEDEARQLVERTTAEFGGVDVLVNNAGILEPATIDEMDVETWDRTISVDLRGTFLVTRFAIEGMLERGSGRIINVASQLGIKGAEELTHYSAAKGGVIAFTRALAREVAPDIQVNAIAPGPIETDMLDDTTEEWRENKKAEVPLDRIGTVDDVVPTAVLLAGDGGDYYTGQTLSPDGGDAMH</sequence>
<name>A0A1H1B9A7_NATTX</name>
<proteinExistence type="inferred from homology"/>
<keyword evidence="4" id="KW-1185">Reference proteome</keyword>
<dbReference type="OrthoDB" id="281764at2157"/>
<dbReference type="PANTHER" id="PTHR42879">
    <property type="entry name" value="3-OXOACYL-(ACYL-CARRIER-PROTEIN) REDUCTASE"/>
    <property type="match status" value="1"/>
</dbReference>
<dbReference type="InterPro" id="IPR002347">
    <property type="entry name" value="SDR_fam"/>
</dbReference>
<dbReference type="GO" id="GO:0016491">
    <property type="term" value="F:oxidoreductase activity"/>
    <property type="evidence" value="ECO:0007669"/>
    <property type="project" value="UniProtKB-KW"/>
</dbReference>
<dbReference type="PRINTS" id="PR00080">
    <property type="entry name" value="SDRFAMILY"/>
</dbReference>
<evidence type="ECO:0000313" key="4">
    <source>
        <dbReference type="Proteomes" id="UP000198848"/>
    </source>
</evidence>
<dbReference type="InterPro" id="IPR036291">
    <property type="entry name" value="NAD(P)-bd_dom_sf"/>
</dbReference>
<dbReference type="AlphaFoldDB" id="A0A1H1B9A7"/>
<dbReference type="SUPFAM" id="SSF51735">
    <property type="entry name" value="NAD(P)-binding Rossmann-fold domains"/>
    <property type="match status" value="1"/>
</dbReference>
<dbReference type="Pfam" id="PF13561">
    <property type="entry name" value="adh_short_C2"/>
    <property type="match status" value="1"/>
</dbReference>
<dbReference type="EMBL" id="FNLC01000001">
    <property type="protein sequence ID" value="SDQ48472.1"/>
    <property type="molecule type" value="Genomic_DNA"/>
</dbReference>
<accession>A0A1H1B9A7</accession>
<dbReference type="STRING" id="1095778.SAMN04489842_0969"/>
<dbReference type="Proteomes" id="UP000198848">
    <property type="component" value="Unassembled WGS sequence"/>
</dbReference>
<evidence type="ECO:0000313" key="3">
    <source>
        <dbReference type="EMBL" id="SDQ48472.1"/>
    </source>
</evidence>
<dbReference type="RefSeq" id="WP_090378102.1">
    <property type="nucleotide sequence ID" value="NZ_FNLC01000001.1"/>
</dbReference>
<keyword evidence="2" id="KW-0560">Oxidoreductase</keyword>
<dbReference type="PANTHER" id="PTHR42879:SF2">
    <property type="entry name" value="3-OXOACYL-[ACYL-CARRIER-PROTEIN] REDUCTASE FABG"/>
    <property type="match status" value="1"/>
</dbReference>
<reference evidence="4" key="1">
    <citation type="submission" date="2016-10" db="EMBL/GenBank/DDBJ databases">
        <authorList>
            <person name="Varghese N."/>
            <person name="Submissions S."/>
        </authorList>
    </citation>
    <scope>NUCLEOTIDE SEQUENCE [LARGE SCALE GENOMIC DNA]</scope>
    <source>
        <strain evidence="4">DSM 24767</strain>
    </source>
</reference>
<comment type="similarity">
    <text evidence="1">Belongs to the short-chain dehydrogenases/reductases (SDR) family.</text>
</comment>
<organism evidence="3 4">
    <name type="scientific">Natronobacterium texcoconense</name>
    <dbReference type="NCBI Taxonomy" id="1095778"/>
    <lineage>
        <taxon>Archaea</taxon>
        <taxon>Methanobacteriati</taxon>
        <taxon>Methanobacteriota</taxon>
        <taxon>Stenosarchaea group</taxon>
        <taxon>Halobacteria</taxon>
        <taxon>Halobacteriales</taxon>
        <taxon>Natrialbaceae</taxon>
        <taxon>Natronobacterium</taxon>
    </lineage>
</organism>
<dbReference type="InterPro" id="IPR020904">
    <property type="entry name" value="Sc_DH/Rdtase_CS"/>
</dbReference>
<dbReference type="PRINTS" id="PR00081">
    <property type="entry name" value="GDHRDH"/>
</dbReference>
<dbReference type="PROSITE" id="PS00061">
    <property type="entry name" value="ADH_SHORT"/>
    <property type="match status" value="1"/>
</dbReference>
<gene>
    <name evidence="3" type="ORF">SAMN04489842_0969</name>
</gene>
<dbReference type="NCBIfam" id="NF009466">
    <property type="entry name" value="PRK12826.1-2"/>
    <property type="match status" value="1"/>
</dbReference>
<dbReference type="NCBIfam" id="NF005559">
    <property type="entry name" value="PRK07231.1"/>
    <property type="match status" value="1"/>
</dbReference>
<evidence type="ECO:0000256" key="2">
    <source>
        <dbReference type="ARBA" id="ARBA00023002"/>
    </source>
</evidence>
<dbReference type="InterPro" id="IPR050259">
    <property type="entry name" value="SDR"/>
</dbReference>
<dbReference type="GO" id="GO:0032787">
    <property type="term" value="P:monocarboxylic acid metabolic process"/>
    <property type="evidence" value="ECO:0007669"/>
    <property type="project" value="UniProtKB-ARBA"/>
</dbReference>
<protein>
    <submittedName>
        <fullName evidence="3">3-oxoacyl-[acyl-carrier protein] reductase</fullName>
    </submittedName>
</protein>
<dbReference type="Gene3D" id="3.40.50.720">
    <property type="entry name" value="NAD(P)-binding Rossmann-like Domain"/>
    <property type="match status" value="1"/>
</dbReference>
<dbReference type="FunFam" id="3.40.50.720:FF:000173">
    <property type="entry name" value="3-oxoacyl-[acyl-carrier protein] reductase"/>
    <property type="match status" value="1"/>
</dbReference>